<gene>
    <name evidence="1" type="ORF">AM571_PC00614</name>
</gene>
<geneLocation type="plasmid" evidence="2">
    <name>prsp8c3c</name>
</geneLocation>
<proteinExistence type="predicted"/>
<dbReference type="Proteomes" id="UP000185109">
    <property type="component" value="Plasmid pRsp8C3c"/>
</dbReference>
<protein>
    <submittedName>
        <fullName evidence="1">Uncharacterized protein</fullName>
    </submittedName>
</protein>
<evidence type="ECO:0000313" key="2">
    <source>
        <dbReference type="Proteomes" id="UP000185109"/>
    </source>
</evidence>
<dbReference type="AlphaFoldDB" id="A0A1L5PE00"/>
<dbReference type="EMBL" id="CP017244">
    <property type="protein sequence ID" value="APO78352.1"/>
    <property type="molecule type" value="Genomic_DNA"/>
</dbReference>
<accession>A0A1L5PE00</accession>
<organism evidence="1 2">
    <name type="scientific">Rhizobium etli 8C-3</name>
    <dbReference type="NCBI Taxonomy" id="538025"/>
    <lineage>
        <taxon>Bacteria</taxon>
        <taxon>Pseudomonadati</taxon>
        <taxon>Pseudomonadota</taxon>
        <taxon>Alphaproteobacteria</taxon>
        <taxon>Hyphomicrobiales</taxon>
        <taxon>Rhizobiaceae</taxon>
        <taxon>Rhizobium/Agrobacterium group</taxon>
        <taxon>Rhizobium</taxon>
    </lineage>
</organism>
<keyword evidence="1" id="KW-0614">Plasmid</keyword>
<name>A0A1L5PE00_RHIET</name>
<evidence type="ECO:0000313" key="1">
    <source>
        <dbReference type="EMBL" id="APO78352.1"/>
    </source>
</evidence>
<reference evidence="1 2" key="1">
    <citation type="submission" date="2016-09" db="EMBL/GenBank/DDBJ databases">
        <title>The complete genome sequences of Rhizobium gallicum, symbiovars gallicum and phaseoli, symbionts associated to common bean (Phaseolus vulgaris).</title>
        <authorList>
            <person name="Bustos P."/>
            <person name="Santamaria R.I."/>
            <person name="Perez-Carrascal O.M."/>
            <person name="Juarez S."/>
            <person name="Lozano L."/>
            <person name="Martinez-Flores I."/>
            <person name="Martinez-Romero E."/>
            <person name="Cevallos M."/>
            <person name="Romero D."/>
            <person name="Davila G."/>
            <person name="Gonzalez V."/>
        </authorList>
    </citation>
    <scope>NUCLEOTIDE SEQUENCE [LARGE SCALE GENOMIC DNA]</scope>
    <source>
        <strain evidence="1 2">8C-3</strain>
        <plasmid evidence="2">Plasmid prsp8c3c</plasmid>
    </source>
</reference>
<sequence length="105" mass="12017">MSVNLSKREFPRIGSLALPEKFGWRIALGVRIRYRRWPFSDWIVKSQTNGEPDVAFLLHTLIEMLRKCPATCWRPSATKLNEVIETACVVRGNDIEMQITALGSK</sequence>